<dbReference type="AlphaFoldDB" id="A0A935UGK0"/>
<accession>A0A935UGK0</accession>
<comment type="caution">
    <text evidence="2">The sequence shown here is derived from an EMBL/GenBank/DDBJ whole genome shotgun (WGS) entry which is preliminary data.</text>
</comment>
<evidence type="ECO:0000313" key="2">
    <source>
        <dbReference type="EMBL" id="MBK7674510.1"/>
    </source>
</evidence>
<protein>
    <submittedName>
        <fullName evidence="2">Uncharacterized protein</fullName>
    </submittedName>
</protein>
<keyword evidence="1" id="KW-0812">Transmembrane</keyword>
<evidence type="ECO:0000313" key="3">
    <source>
        <dbReference type="Proteomes" id="UP000697998"/>
    </source>
</evidence>
<keyword evidence="1" id="KW-0472">Membrane</keyword>
<dbReference type="Pfam" id="PF19611">
    <property type="entry name" value="DUF6116"/>
    <property type="match status" value="1"/>
</dbReference>
<evidence type="ECO:0000256" key="1">
    <source>
        <dbReference type="SAM" id="Phobius"/>
    </source>
</evidence>
<feature type="transmembrane region" description="Helical" evidence="1">
    <location>
        <begin position="41"/>
        <end position="57"/>
    </location>
</feature>
<proteinExistence type="predicted"/>
<keyword evidence="1" id="KW-1133">Transmembrane helix</keyword>
<sequence>MYKLVVAPLIAYLAKLRFPALFAITAVLFIVDFFIPDVIPFIDEIMLGLSAALLGIWKKRKEPGSAGDNGGQ</sequence>
<feature type="transmembrane region" description="Helical" evidence="1">
    <location>
        <begin position="12"/>
        <end position="35"/>
    </location>
</feature>
<dbReference type="InterPro" id="IPR046119">
    <property type="entry name" value="DUF6116"/>
</dbReference>
<gene>
    <name evidence="2" type="ORF">IPJ27_06890</name>
</gene>
<dbReference type="EMBL" id="JADJMH010000005">
    <property type="protein sequence ID" value="MBK7674510.1"/>
    <property type="molecule type" value="Genomic_DNA"/>
</dbReference>
<reference evidence="2 3" key="1">
    <citation type="submission" date="2020-10" db="EMBL/GenBank/DDBJ databases">
        <title>Connecting structure to function with the recovery of over 1000 high-quality activated sludge metagenome-assembled genomes encoding full-length rRNA genes using long-read sequencing.</title>
        <authorList>
            <person name="Singleton C.M."/>
            <person name="Petriglieri F."/>
            <person name="Kristensen J.M."/>
            <person name="Kirkegaard R.H."/>
            <person name="Michaelsen T.Y."/>
            <person name="Andersen M.H."/>
            <person name="Karst S.M."/>
            <person name="Dueholm M.S."/>
            <person name="Nielsen P.H."/>
            <person name="Albertsen M."/>
        </authorList>
    </citation>
    <scope>NUCLEOTIDE SEQUENCE [LARGE SCALE GENOMIC DNA]</scope>
    <source>
        <strain evidence="2">EsbW_18-Q3-R4-48_BATAC.285</strain>
    </source>
</reference>
<dbReference type="Proteomes" id="UP000697998">
    <property type="component" value="Unassembled WGS sequence"/>
</dbReference>
<organism evidence="2 3">
    <name type="scientific">Candidatus Accumulibacter proximus</name>
    <dbReference type="NCBI Taxonomy" id="2954385"/>
    <lineage>
        <taxon>Bacteria</taxon>
        <taxon>Pseudomonadati</taxon>
        <taxon>Pseudomonadota</taxon>
        <taxon>Betaproteobacteria</taxon>
        <taxon>Candidatus Accumulibacter</taxon>
    </lineage>
</organism>
<name>A0A935UGK0_9PROT</name>